<dbReference type="CDD" id="cd07185">
    <property type="entry name" value="OmpA_C-like"/>
    <property type="match status" value="1"/>
</dbReference>
<evidence type="ECO:0000256" key="5">
    <source>
        <dbReference type="ARBA" id="ARBA00022989"/>
    </source>
</evidence>
<accession>A0A512PEU3</accession>
<dbReference type="GO" id="GO:0005886">
    <property type="term" value="C:plasma membrane"/>
    <property type="evidence" value="ECO:0007669"/>
    <property type="project" value="UniProtKB-SubCell"/>
</dbReference>
<dbReference type="Gene3D" id="3.30.1330.60">
    <property type="entry name" value="OmpA-like domain"/>
    <property type="match status" value="1"/>
</dbReference>
<keyword evidence="4 9" id="KW-0812">Transmembrane</keyword>
<evidence type="ECO:0000256" key="4">
    <source>
        <dbReference type="ARBA" id="ARBA00022692"/>
    </source>
</evidence>
<dbReference type="SUPFAM" id="SSF103088">
    <property type="entry name" value="OmpA-like"/>
    <property type="match status" value="1"/>
</dbReference>
<dbReference type="PANTHER" id="PTHR30329:SF21">
    <property type="entry name" value="LIPOPROTEIN YIAD-RELATED"/>
    <property type="match status" value="1"/>
</dbReference>
<feature type="domain" description="OmpA-like" evidence="10">
    <location>
        <begin position="166"/>
        <end position="286"/>
    </location>
</feature>
<dbReference type="OrthoDB" id="9815217at2"/>
<dbReference type="EMBL" id="BKAL01000008">
    <property type="protein sequence ID" value="GEP69662.1"/>
    <property type="molecule type" value="Genomic_DNA"/>
</dbReference>
<sequence length="303" mass="32052">MSGHAGGGRGRRRGGGHEEEHVNHERWLVSYSDMITVLMALFIVLFAISQVDQEKYIALRESLSAGFADMGSPSVLDGTAGTLDGESIKPQTDPATGTAGMVDGDLGLGEQGTNPQAAQDQTVVDAETYAAAQAEAGHLEALRDQITAMLAQNGLDGAVRFRIDDRGLVMGLVADDVFFAAESAELTETARRVLDVAAPTFVAVTEQISVEGHANTLPVQGRYATNWELSSDRATQVLRHLVEADGVPATRIMAVGFGDARPLVPGTDEAAMTQNRRVDLVILSDAPDTVRALIPSIENGTEG</sequence>
<dbReference type="PANTHER" id="PTHR30329">
    <property type="entry name" value="STATOR ELEMENT OF FLAGELLAR MOTOR COMPLEX"/>
    <property type="match status" value="1"/>
</dbReference>
<proteinExistence type="inferred from homology"/>
<evidence type="ECO:0000313" key="11">
    <source>
        <dbReference type="EMBL" id="GEP69662.1"/>
    </source>
</evidence>
<comment type="similarity">
    <text evidence="2">Belongs to the MotB family.</text>
</comment>
<dbReference type="InterPro" id="IPR025713">
    <property type="entry name" value="MotB-like_N_dom"/>
</dbReference>
<comment type="subcellular location">
    <subcellularLocation>
        <location evidence="1">Cell membrane</location>
        <topology evidence="1">Single-pass membrane protein</topology>
    </subcellularLocation>
</comment>
<evidence type="ECO:0000259" key="10">
    <source>
        <dbReference type="PROSITE" id="PS51123"/>
    </source>
</evidence>
<evidence type="ECO:0000256" key="7">
    <source>
        <dbReference type="PROSITE-ProRule" id="PRU00473"/>
    </source>
</evidence>
<keyword evidence="12" id="KW-1185">Reference proteome</keyword>
<comment type="caution">
    <text evidence="11">The sequence shown here is derived from an EMBL/GenBank/DDBJ whole genome shotgun (WGS) entry which is preliminary data.</text>
</comment>
<keyword evidence="6 7" id="KW-0472">Membrane</keyword>
<dbReference type="InterPro" id="IPR036737">
    <property type="entry name" value="OmpA-like_sf"/>
</dbReference>
<organism evidence="11 12">
    <name type="scientific">Cellulomonas soli</name>
    <dbReference type="NCBI Taxonomy" id="931535"/>
    <lineage>
        <taxon>Bacteria</taxon>
        <taxon>Bacillati</taxon>
        <taxon>Actinomycetota</taxon>
        <taxon>Actinomycetes</taxon>
        <taxon>Micrococcales</taxon>
        <taxon>Cellulomonadaceae</taxon>
        <taxon>Cellulomonas</taxon>
    </lineage>
</organism>
<feature type="transmembrane region" description="Helical" evidence="9">
    <location>
        <begin position="28"/>
        <end position="48"/>
    </location>
</feature>
<dbReference type="PROSITE" id="PS51123">
    <property type="entry name" value="OMPA_2"/>
    <property type="match status" value="1"/>
</dbReference>
<dbReference type="AlphaFoldDB" id="A0A512PEU3"/>
<evidence type="ECO:0000256" key="3">
    <source>
        <dbReference type="ARBA" id="ARBA00022475"/>
    </source>
</evidence>
<keyword evidence="5 9" id="KW-1133">Transmembrane helix</keyword>
<evidence type="ECO:0000313" key="12">
    <source>
        <dbReference type="Proteomes" id="UP000321798"/>
    </source>
</evidence>
<evidence type="ECO:0000256" key="2">
    <source>
        <dbReference type="ARBA" id="ARBA00008914"/>
    </source>
</evidence>
<dbReference type="RefSeq" id="WP_146953430.1">
    <property type="nucleotide sequence ID" value="NZ_BAABBJ010000001.1"/>
</dbReference>
<evidence type="ECO:0000256" key="8">
    <source>
        <dbReference type="SAM" id="MobiDB-lite"/>
    </source>
</evidence>
<gene>
    <name evidence="11" type="ORF">CSO01_23770</name>
</gene>
<dbReference type="Proteomes" id="UP000321798">
    <property type="component" value="Unassembled WGS sequence"/>
</dbReference>
<reference evidence="11 12" key="1">
    <citation type="submission" date="2019-07" db="EMBL/GenBank/DDBJ databases">
        <title>Whole genome shotgun sequence of Cellulomonas soli NBRC 109434.</title>
        <authorList>
            <person name="Hosoyama A."/>
            <person name="Uohara A."/>
            <person name="Ohji S."/>
            <person name="Ichikawa N."/>
        </authorList>
    </citation>
    <scope>NUCLEOTIDE SEQUENCE [LARGE SCALE GENOMIC DNA]</scope>
    <source>
        <strain evidence="11 12">NBRC 109434</strain>
    </source>
</reference>
<dbReference type="Pfam" id="PF13677">
    <property type="entry name" value="MotB_plug"/>
    <property type="match status" value="1"/>
</dbReference>
<evidence type="ECO:0000256" key="1">
    <source>
        <dbReference type="ARBA" id="ARBA00004162"/>
    </source>
</evidence>
<name>A0A512PEU3_9CELL</name>
<dbReference type="InterPro" id="IPR050330">
    <property type="entry name" value="Bact_OuterMem_StrucFunc"/>
</dbReference>
<evidence type="ECO:0000256" key="6">
    <source>
        <dbReference type="ARBA" id="ARBA00023136"/>
    </source>
</evidence>
<dbReference type="Pfam" id="PF00691">
    <property type="entry name" value="OmpA"/>
    <property type="match status" value="1"/>
</dbReference>
<keyword evidence="3" id="KW-1003">Cell membrane</keyword>
<dbReference type="InterPro" id="IPR006665">
    <property type="entry name" value="OmpA-like"/>
</dbReference>
<evidence type="ECO:0000256" key="9">
    <source>
        <dbReference type="SAM" id="Phobius"/>
    </source>
</evidence>
<feature type="region of interest" description="Disordered" evidence="8">
    <location>
        <begin position="78"/>
        <end position="102"/>
    </location>
</feature>
<protein>
    <submittedName>
        <fullName evidence="11">Chemotaxis protein MotB</fullName>
    </submittedName>
</protein>